<dbReference type="Proteomes" id="UP000001554">
    <property type="component" value="Chromosome 1"/>
</dbReference>
<keyword evidence="1" id="KW-0808">Transferase</keyword>
<evidence type="ECO:0000256" key="4">
    <source>
        <dbReference type="ARBA" id="ARBA00022840"/>
    </source>
</evidence>
<reference evidence="7" key="2">
    <citation type="submission" date="2025-08" db="UniProtKB">
        <authorList>
            <consortium name="RefSeq"/>
        </authorList>
    </citation>
    <scope>IDENTIFICATION</scope>
    <source>
        <strain evidence="7">S238N-H82</strain>
        <tissue evidence="7">Testes</tissue>
    </source>
</reference>
<keyword evidence="3" id="KW-0418">Kinase</keyword>
<dbReference type="OMA" id="IAEIMIT"/>
<dbReference type="InterPro" id="IPR011009">
    <property type="entry name" value="Kinase-like_dom_sf"/>
</dbReference>
<keyword evidence="6" id="KW-1185">Reference proteome</keyword>
<accession>A0A9J7N1S6</accession>
<dbReference type="AlphaFoldDB" id="A0A9J7N1S6"/>
<proteinExistence type="predicted"/>
<dbReference type="GO" id="GO:0005634">
    <property type="term" value="C:nucleus"/>
    <property type="evidence" value="ECO:0000318"/>
    <property type="project" value="GO_Central"/>
</dbReference>
<keyword evidence="4" id="KW-0067">ATP-binding</keyword>
<keyword evidence="2" id="KW-0547">Nucleotide-binding</keyword>
<feature type="domain" description="Protein kinase" evidence="5">
    <location>
        <begin position="4"/>
        <end position="304"/>
    </location>
</feature>
<dbReference type="OrthoDB" id="24822at2759"/>
<dbReference type="KEGG" id="bfo:118424894"/>
<dbReference type="InterPro" id="IPR050339">
    <property type="entry name" value="CC_SR_Kinase"/>
</dbReference>
<organism evidence="6 7">
    <name type="scientific">Branchiostoma floridae</name>
    <name type="common">Florida lancelet</name>
    <name type="synonym">Amphioxus</name>
    <dbReference type="NCBI Taxonomy" id="7739"/>
    <lineage>
        <taxon>Eukaryota</taxon>
        <taxon>Metazoa</taxon>
        <taxon>Chordata</taxon>
        <taxon>Cephalochordata</taxon>
        <taxon>Leptocardii</taxon>
        <taxon>Amphioxiformes</taxon>
        <taxon>Branchiostomatidae</taxon>
        <taxon>Branchiostoma</taxon>
    </lineage>
</organism>
<evidence type="ECO:0000313" key="6">
    <source>
        <dbReference type="Proteomes" id="UP000001554"/>
    </source>
</evidence>
<gene>
    <name evidence="7" type="primary">LOC118424894</name>
</gene>
<sequence length="304" mass="33088">MEKYTILHELGQGAFSKVYKAERNEDGSTHALKCLTVDSVERGDATLKEIHALQQVGKHPNILQFTNVFTESAGLNTPALNVWLELDYCNGGTLDSFIASDNPNRATVLQLLCDTAEGVAYLHGRNVVHGSLKPDNILVDNSGQRPIAKIADFGMLRVRGQGGWDIKNYFKETSGIRMYLSPEIARQLLAQRPHLMQFTAKADVFALGLIIVVILNQTTDPVVPATDPAISMTDPGVSETDPAKPGKLVPAVYVNGKPTAVGEVMVTRPGYQAVGMLMMSEPQGSPVKVCEIFLKEGQRTGRDK</sequence>
<dbReference type="GO" id="GO:0005737">
    <property type="term" value="C:cytoplasm"/>
    <property type="evidence" value="ECO:0000318"/>
    <property type="project" value="GO_Central"/>
</dbReference>
<dbReference type="InterPro" id="IPR000719">
    <property type="entry name" value="Prot_kinase_dom"/>
</dbReference>
<dbReference type="Pfam" id="PF00069">
    <property type="entry name" value="Pkinase"/>
    <property type="match status" value="1"/>
</dbReference>
<name>A0A9J7N1S6_BRAFL</name>
<protein>
    <submittedName>
        <fullName evidence="7">Serine/threonine-protein kinase 35-like</fullName>
    </submittedName>
</protein>
<evidence type="ECO:0000256" key="3">
    <source>
        <dbReference type="ARBA" id="ARBA00022777"/>
    </source>
</evidence>
<evidence type="ECO:0000256" key="1">
    <source>
        <dbReference type="ARBA" id="ARBA00022679"/>
    </source>
</evidence>
<dbReference type="GeneID" id="118424894"/>
<reference evidence="6" key="1">
    <citation type="journal article" date="2020" name="Nat. Ecol. Evol.">
        <title>Deeply conserved synteny resolves early events in vertebrate evolution.</title>
        <authorList>
            <person name="Simakov O."/>
            <person name="Marletaz F."/>
            <person name="Yue J.X."/>
            <person name="O'Connell B."/>
            <person name="Jenkins J."/>
            <person name="Brandt A."/>
            <person name="Calef R."/>
            <person name="Tung C.H."/>
            <person name="Huang T.K."/>
            <person name="Schmutz J."/>
            <person name="Satoh N."/>
            <person name="Yu J.K."/>
            <person name="Putnam N.H."/>
            <person name="Green R.E."/>
            <person name="Rokhsar D.S."/>
        </authorList>
    </citation>
    <scope>NUCLEOTIDE SEQUENCE [LARGE SCALE GENOMIC DNA]</scope>
    <source>
        <strain evidence="6">S238N-H82</strain>
    </source>
</reference>
<dbReference type="Gene3D" id="1.10.510.10">
    <property type="entry name" value="Transferase(Phosphotransferase) domain 1"/>
    <property type="match status" value="1"/>
</dbReference>
<dbReference type="PROSITE" id="PS50011">
    <property type="entry name" value="PROTEIN_KINASE_DOM"/>
    <property type="match status" value="1"/>
</dbReference>
<dbReference type="PANTHER" id="PTHR11042">
    <property type="entry name" value="EUKARYOTIC TRANSLATION INITIATION FACTOR 2-ALPHA KINASE EIF2-ALPHA KINASE -RELATED"/>
    <property type="match status" value="1"/>
</dbReference>
<dbReference type="GO" id="GO:0004672">
    <property type="term" value="F:protein kinase activity"/>
    <property type="evidence" value="ECO:0000318"/>
    <property type="project" value="GO_Central"/>
</dbReference>
<dbReference type="SUPFAM" id="SSF56112">
    <property type="entry name" value="Protein kinase-like (PK-like)"/>
    <property type="match status" value="1"/>
</dbReference>
<dbReference type="PANTHER" id="PTHR11042:SF190">
    <property type="entry name" value="MITOSIS INHIBITOR PROTEIN KINASE MIK1"/>
    <property type="match status" value="1"/>
</dbReference>
<dbReference type="GO" id="GO:0010972">
    <property type="term" value="P:negative regulation of G2/M transition of mitotic cell cycle"/>
    <property type="evidence" value="ECO:0000318"/>
    <property type="project" value="GO_Central"/>
</dbReference>
<evidence type="ECO:0000259" key="5">
    <source>
        <dbReference type="PROSITE" id="PS50011"/>
    </source>
</evidence>
<evidence type="ECO:0000313" key="7">
    <source>
        <dbReference type="RefSeq" id="XP_035689597.1"/>
    </source>
</evidence>
<dbReference type="GO" id="GO:0005524">
    <property type="term" value="F:ATP binding"/>
    <property type="evidence" value="ECO:0007669"/>
    <property type="project" value="UniProtKB-KW"/>
</dbReference>
<evidence type="ECO:0000256" key="2">
    <source>
        <dbReference type="ARBA" id="ARBA00022741"/>
    </source>
</evidence>
<dbReference type="RefSeq" id="XP_035689597.1">
    <property type="nucleotide sequence ID" value="XM_035833704.1"/>
</dbReference>
<dbReference type="GO" id="GO:0110031">
    <property type="term" value="P:negative regulation of G2/MI transition of meiotic cell cycle"/>
    <property type="evidence" value="ECO:0000318"/>
    <property type="project" value="GO_Central"/>
</dbReference>
<dbReference type="CDD" id="cd00180">
    <property type="entry name" value="PKc"/>
    <property type="match status" value="1"/>
</dbReference>